<comment type="caution">
    <text evidence="9">The sequence shown here is derived from an EMBL/GenBank/DDBJ whole genome shotgun (WGS) entry which is preliminary data.</text>
</comment>
<keyword evidence="7" id="KW-0234">DNA repair</keyword>
<evidence type="ECO:0000256" key="4">
    <source>
        <dbReference type="ARBA" id="ARBA00022806"/>
    </source>
</evidence>
<keyword evidence="3" id="KW-0378">Hydrolase</keyword>
<keyword evidence="9" id="KW-0540">Nuclease</keyword>
<evidence type="ECO:0000256" key="2">
    <source>
        <dbReference type="ARBA" id="ARBA00022763"/>
    </source>
</evidence>
<feature type="domain" description="PD-(D/E)XK endonuclease-like" evidence="8">
    <location>
        <begin position="603"/>
        <end position="862"/>
    </location>
</feature>
<evidence type="ECO:0000256" key="6">
    <source>
        <dbReference type="ARBA" id="ARBA00023125"/>
    </source>
</evidence>
<keyword evidence="6" id="KW-0238">DNA-binding</keyword>
<organism evidence="9 10">
    <name type="scientific">Peptoniphilus olsenii</name>
    <dbReference type="NCBI Taxonomy" id="411570"/>
    <lineage>
        <taxon>Bacteria</taxon>
        <taxon>Bacillati</taxon>
        <taxon>Bacillota</taxon>
        <taxon>Tissierellia</taxon>
        <taxon>Tissierellales</taxon>
        <taxon>Peptoniphilaceae</taxon>
        <taxon>Peptoniphilus</taxon>
    </lineage>
</organism>
<keyword evidence="2" id="KW-0227">DNA damage</keyword>
<reference evidence="9 10" key="1">
    <citation type="submission" date="2024-06" db="EMBL/GenBank/DDBJ databases">
        <title>Genomic Encyclopedia of Type Strains, Phase IV (KMG-IV): sequencing the most valuable type-strain genomes for metagenomic binning, comparative biology and taxonomic classification.</title>
        <authorList>
            <person name="Goeker M."/>
        </authorList>
    </citation>
    <scope>NUCLEOTIDE SEQUENCE [LARGE SCALE GENOMIC DNA]</scope>
    <source>
        <strain evidence="9 10">DSM 21460</strain>
    </source>
</reference>
<dbReference type="Gene3D" id="3.90.320.10">
    <property type="match status" value="1"/>
</dbReference>
<dbReference type="RefSeq" id="WP_354366961.1">
    <property type="nucleotide sequence ID" value="NZ_JBEPMA010000002.1"/>
</dbReference>
<evidence type="ECO:0000256" key="1">
    <source>
        <dbReference type="ARBA" id="ARBA00022741"/>
    </source>
</evidence>
<dbReference type="Proteomes" id="UP001549162">
    <property type="component" value="Unassembled WGS sequence"/>
</dbReference>
<keyword evidence="5" id="KW-0067">ATP-binding</keyword>
<dbReference type="InterPro" id="IPR038726">
    <property type="entry name" value="PDDEXK_AddAB-type"/>
</dbReference>
<evidence type="ECO:0000256" key="3">
    <source>
        <dbReference type="ARBA" id="ARBA00022801"/>
    </source>
</evidence>
<keyword evidence="9" id="KW-0269">Exonuclease</keyword>
<evidence type="ECO:0000313" key="9">
    <source>
        <dbReference type="EMBL" id="MET3616925.1"/>
    </source>
</evidence>
<keyword evidence="10" id="KW-1185">Reference proteome</keyword>
<keyword evidence="1" id="KW-0547">Nucleotide-binding</keyword>
<accession>A0ABV2JAJ8</accession>
<dbReference type="EMBL" id="JBEPMA010000002">
    <property type="protein sequence ID" value="MET3616925.1"/>
    <property type="molecule type" value="Genomic_DNA"/>
</dbReference>
<evidence type="ECO:0000256" key="5">
    <source>
        <dbReference type="ARBA" id="ARBA00022840"/>
    </source>
</evidence>
<dbReference type="Pfam" id="PF12705">
    <property type="entry name" value="PDDEXK_1"/>
    <property type="match status" value="1"/>
</dbReference>
<evidence type="ECO:0000259" key="8">
    <source>
        <dbReference type="Pfam" id="PF12705"/>
    </source>
</evidence>
<sequence>MKKVFFSSPKEKFDYKNYISGKTLYILPSEIAINYKIKSEVFSGINIINTKFITFDNLIKFKNIKRPDNILKFIVLKMILNRNFPDKEIFDESVEIIVDFFDELINSGKRKKDILKFTSPIIKSLADSFGDYLIYFSKNSYTLDSGLSKISEDDIRAETIIIDGFIDFGYFEFDFIERISKSKNIIINIPFNIENNITSQSAVAKLENMNFEIVKSNTECINDLLANIPVDLYDASDDYYNMFFVELKKDIINQIKDIDIITGSSSLAKSINNRSVFQDIEFNLDLIERSLIKEEIITVLDYLEDKNRHNTLKRIRLSYFNLPVDKNMLEEDLLKQNFKNIADFNLQEIKELDIKQSHLQNFLDGVKFLQQENIKNTGSLEYFCEYFIEYMNNLENIIKKRFNPKIYDFVYVRDMNFLNKVIDILNKMPKYRIFYKSITFKEFKCLFKKYIKNIKFKLLQNRDAITMKNLQSMYYKNFGKLYIIGFDANYERISQKNFIYTKKTIEELEEFKIRGNDSEIELMELVYAITNSQKTTILINDEDKGLAKNINILKKICNLDISTYIKKYYSSEIEIFNNRDKLDYKLSSKALNNLNLRLKDRTYSVTDFDVLSDCPRRFLFERIFKLEEFALDYDDKFYLKMGDRFHNILKRYFKLEKSILDEALLKKLVLQENFKDKTFDDLKFLEQVQVLNDFNFLKDYIIIDLENQKEDFLTPKYFEKRIDLDIEGIKIVGRIDRIDSNGDEEAIMDYKRSKSSIISKNKILENKAFQMPIYALSRLKDNKNIVKLIYGSIQDAEIKTVMKNSDLRDKLPRVRYFYSDEELKEIFKSSKNAIISLVESLKQGNMDSESDCLNCIYKDICENK</sequence>
<gene>
    <name evidence="9" type="ORF">ABID14_000550</name>
</gene>
<evidence type="ECO:0000256" key="7">
    <source>
        <dbReference type="ARBA" id="ARBA00023204"/>
    </source>
</evidence>
<dbReference type="GO" id="GO:0004527">
    <property type="term" value="F:exonuclease activity"/>
    <property type="evidence" value="ECO:0007669"/>
    <property type="project" value="UniProtKB-KW"/>
</dbReference>
<dbReference type="InterPro" id="IPR011604">
    <property type="entry name" value="PDDEXK-like_dom_sf"/>
</dbReference>
<proteinExistence type="predicted"/>
<name>A0ABV2JAJ8_9FIRM</name>
<evidence type="ECO:0000313" key="10">
    <source>
        <dbReference type="Proteomes" id="UP001549162"/>
    </source>
</evidence>
<protein>
    <submittedName>
        <fullName evidence="9">RecB family exonuclease</fullName>
    </submittedName>
</protein>
<keyword evidence="4" id="KW-0347">Helicase</keyword>